<dbReference type="GO" id="GO:0005178">
    <property type="term" value="F:integrin binding"/>
    <property type="evidence" value="ECO:0007669"/>
    <property type="project" value="TreeGrafter"/>
</dbReference>
<dbReference type="InterPro" id="IPR019747">
    <property type="entry name" value="FERM_CS"/>
</dbReference>
<feature type="domain" description="FERM" evidence="1">
    <location>
        <begin position="12"/>
        <end position="211"/>
    </location>
</feature>
<dbReference type="PANTHER" id="PTHR19981">
    <property type="entry name" value="TALIN"/>
    <property type="match status" value="1"/>
</dbReference>
<dbReference type="PROSITE" id="PS50057">
    <property type="entry name" value="FERM_3"/>
    <property type="match status" value="1"/>
</dbReference>
<dbReference type="InterPro" id="IPR029071">
    <property type="entry name" value="Ubiquitin-like_domsf"/>
</dbReference>
<evidence type="ECO:0000313" key="2">
    <source>
        <dbReference type="EnsemblMetazoa" id="tetur04g06860.1"/>
    </source>
</evidence>
<reference evidence="2" key="2">
    <citation type="submission" date="2015-06" db="UniProtKB">
        <authorList>
            <consortium name="EnsemblMetazoa"/>
        </authorList>
    </citation>
    <scope>IDENTIFICATION</scope>
</reference>
<dbReference type="GO" id="GO:0098609">
    <property type="term" value="P:cell-cell adhesion"/>
    <property type="evidence" value="ECO:0007669"/>
    <property type="project" value="TreeGrafter"/>
</dbReference>
<dbReference type="CDD" id="cd14473">
    <property type="entry name" value="FERM_B-lobe"/>
    <property type="match status" value="1"/>
</dbReference>
<dbReference type="InterPro" id="IPR019749">
    <property type="entry name" value="Band_41_domain"/>
</dbReference>
<dbReference type="InterPro" id="IPR035963">
    <property type="entry name" value="FERM_2"/>
</dbReference>
<accession>T1K2Z7</accession>
<proteinExistence type="predicted"/>
<dbReference type="GO" id="GO:0048731">
    <property type="term" value="P:system development"/>
    <property type="evidence" value="ECO:0007669"/>
    <property type="project" value="UniProtKB-ARBA"/>
</dbReference>
<dbReference type="Pfam" id="PF21989">
    <property type="entry name" value="RA_2"/>
    <property type="match status" value="1"/>
</dbReference>
<dbReference type="Gene3D" id="3.10.20.90">
    <property type="entry name" value="Phosphatidylinositol 3-kinase Catalytic Subunit, Chain A, domain 1"/>
    <property type="match status" value="1"/>
</dbReference>
<dbReference type="FunFam" id="1.20.80.10:FF:000007">
    <property type="entry name" value="Talin 2"/>
    <property type="match status" value="1"/>
</dbReference>
<keyword evidence="3" id="KW-1185">Reference proteome</keyword>
<dbReference type="SUPFAM" id="SSF54236">
    <property type="entry name" value="Ubiquitin-like"/>
    <property type="match status" value="1"/>
</dbReference>
<dbReference type="GO" id="GO:0005737">
    <property type="term" value="C:cytoplasm"/>
    <property type="evidence" value="ECO:0007669"/>
    <property type="project" value="TreeGrafter"/>
</dbReference>
<dbReference type="InterPro" id="IPR019748">
    <property type="entry name" value="FERM_central"/>
</dbReference>
<dbReference type="HOGENOM" id="CLU_092461_0_0_1"/>
<evidence type="ECO:0000259" key="1">
    <source>
        <dbReference type="PROSITE" id="PS50057"/>
    </source>
</evidence>
<dbReference type="EMBL" id="CAEY01001370">
    <property type="status" value="NOT_ANNOTATED_CDS"/>
    <property type="molecule type" value="Genomic_DNA"/>
</dbReference>
<dbReference type="eggNOG" id="KOG4261">
    <property type="taxonomic scope" value="Eukaryota"/>
</dbReference>
<sequence>MGETMELKRKMRPLRIRMLDGSVKTVLVDESQTVANLMVVICTKIGITNHDEYSLVRETADEPKESDYSTRTLTLRREKRDKDKTLDRTMEQLKKKLKTDDDLDWVDHSKTLTQQGIGEDETLLLRRKFFFSDSNIDSGDPVQLNLLYVQTRDAIINGTHPVTQDQAVTFAGIQCQIQFGDHSEAKHRPGFLDLKDYLPKEWVKVKGIEKP</sequence>
<dbReference type="Gene3D" id="1.20.80.10">
    <property type="match status" value="1"/>
</dbReference>
<dbReference type="Proteomes" id="UP000015104">
    <property type="component" value="Unassembled WGS sequence"/>
</dbReference>
<dbReference type="PANTHER" id="PTHR19981:SF1">
    <property type="entry name" value="RHEA, ISOFORM B"/>
    <property type="match status" value="1"/>
</dbReference>
<dbReference type="STRING" id="32264.T1K2Z7"/>
<dbReference type="GO" id="GO:0009887">
    <property type="term" value="P:animal organ morphogenesis"/>
    <property type="evidence" value="ECO:0007669"/>
    <property type="project" value="UniProtKB-ARBA"/>
</dbReference>
<dbReference type="Pfam" id="PF00373">
    <property type="entry name" value="FERM_M"/>
    <property type="match status" value="1"/>
</dbReference>
<dbReference type="SUPFAM" id="SSF47031">
    <property type="entry name" value="Second domain of FERM"/>
    <property type="match status" value="1"/>
</dbReference>
<dbReference type="EnsemblMetazoa" id="tetur04g06860.1">
    <property type="protein sequence ID" value="tetur04g06860.1"/>
    <property type="gene ID" value="tetur04g06860"/>
</dbReference>
<dbReference type="GO" id="GO:0030036">
    <property type="term" value="P:actin cytoskeleton organization"/>
    <property type="evidence" value="ECO:0007669"/>
    <property type="project" value="TreeGrafter"/>
</dbReference>
<dbReference type="GO" id="GO:0005925">
    <property type="term" value="C:focal adhesion"/>
    <property type="evidence" value="ECO:0007669"/>
    <property type="project" value="TreeGrafter"/>
</dbReference>
<dbReference type="GO" id="GO:0005886">
    <property type="term" value="C:plasma membrane"/>
    <property type="evidence" value="ECO:0007669"/>
    <property type="project" value="TreeGrafter"/>
</dbReference>
<name>T1K2Z7_TETUR</name>
<evidence type="ECO:0000313" key="3">
    <source>
        <dbReference type="Proteomes" id="UP000015104"/>
    </source>
</evidence>
<dbReference type="InterPro" id="IPR014352">
    <property type="entry name" value="FERM/acyl-CoA-bd_prot_sf"/>
</dbReference>
<dbReference type="InterPro" id="IPR000299">
    <property type="entry name" value="FERM_domain"/>
</dbReference>
<dbReference type="PROSITE" id="PS00660">
    <property type="entry name" value="FERM_1"/>
    <property type="match status" value="1"/>
</dbReference>
<reference evidence="3" key="1">
    <citation type="submission" date="2011-08" db="EMBL/GenBank/DDBJ databases">
        <authorList>
            <person name="Rombauts S."/>
        </authorList>
    </citation>
    <scope>NUCLEOTIDE SEQUENCE</scope>
    <source>
        <strain evidence="3">London</strain>
    </source>
</reference>
<dbReference type="SMART" id="SM00295">
    <property type="entry name" value="B41"/>
    <property type="match status" value="1"/>
</dbReference>
<organism evidence="2 3">
    <name type="scientific">Tetranychus urticae</name>
    <name type="common">Two-spotted spider mite</name>
    <dbReference type="NCBI Taxonomy" id="32264"/>
    <lineage>
        <taxon>Eukaryota</taxon>
        <taxon>Metazoa</taxon>
        <taxon>Ecdysozoa</taxon>
        <taxon>Arthropoda</taxon>
        <taxon>Chelicerata</taxon>
        <taxon>Arachnida</taxon>
        <taxon>Acari</taxon>
        <taxon>Acariformes</taxon>
        <taxon>Trombidiformes</taxon>
        <taxon>Prostigmata</taxon>
        <taxon>Eleutherengona</taxon>
        <taxon>Raphignathae</taxon>
        <taxon>Tetranychoidea</taxon>
        <taxon>Tetranychidae</taxon>
        <taxon>Tetranychus</taxon>
    </lineage>
</organism>
<dbReference type="CDD" id="cd17090">
    <property type="entry name" value="FERM_F1_TLN"/>
    <property type="match status" value="1"/>
</dbReference>
<protein>
    <recommendedName>
        <fullName evidence="1">FERM domain-containing protein</fullName>
    </recommendedName>
</protein>
<dbReference type="AlphaFoldDB" id="T1K2Z7"/>